<dbReference type="Gene3D" id="1.10.10.10">
    <property type="entry name" value="Winged helix-like DNA-binding domain superfamily/Winged helix DNA-binding domain"/>
    <property type="match status" value="1"/>
</dbReference>
<organism evidence="2 3">
    <name type="scientific">Rubrobacter taiwanensis</name>
    <dbReference type="NCBI Taxonomy" id="185139"/>
    <lineage>
        <taxon>Bacteria</taxon>
        <taxon>Bacillati</taxon>
        <taxon>Actinomycetota</taxon>
        <taxon>Rubrobacteria</taxon>
        <taxon>Rubrobacterales</taxon>
        <taxon>Rubrobacteraceae</taxon>
        <taxon>Rubrobacter</taxon>
    </lineage>
</organism>
<dbReference type="InterPro" id="IPR005149">
    <property type="entry name" value="Tscrpt_reg_PadR_N"/>
</dbReference>
<name>A0A4R1BCR8_9ACTN</name>
<evidence type="ECO:0000313" key="3">
    <source>
        <dbReference type="Proteomes" id="UP000295244"/>
    </source>
</evidence>
<feature type="domain" description="Transcription regulator PadR N-terminal" evidence="1">
    <location>
        <begin position="51"/>
        <end position="123"/>
    </location>
</feature>
<comment type="caution">
    <text evidence="2">The sequence shown here is derived from an EMBL/GenBank/DDBJ whole genome shotgun (WGS) entry which is preliminary data.</text>
</comment>
<dbReference type="InterPro" id="IPR052509">
    <property type="entry name" value="Metal_resp_DNA-bind_regulator"/>
</dbReference>
<keyword evidence="3" id="KW-1185">Reference proteome</keyword>
<dbReference type="AlphaFoldDB" id="A0A4R1BCR8"/>
<sequence>MYKILNTDKVITAKPAFKEGEVLDLDRETRATPKEIFLGEVKSKSVFPLLILHLIRKRPEYGNSIIHQIREMTAGVMSVSPNTIYPILRRLEEKGYVKGEWEKPDTRSRRFYELTPAGEEKYREMKERFGEHLLRVKEAIEALQKELYG</sequence>
<dbReference type="InterPro" id="IPR036390">
    <property type="entry name" value="WH_DNA-bd_sf"/>
</dbReference>
<dbReference type="EMBL" id="SKBU01000031">
    <property type="protein sequence ID" value="TCJ14814.1"/>
    <property type="molecule type" value="Genomic_DNA"/>
</dbReference>
<protein>
    <submittedName>
        <fullName evidence="2">PadR family transcriptional regulator</fullName>
    </submittedName>
</protein>
<evidence type="ECO:0000259" key="1">
    <source>
        <dbReference type="Pfam" id="PF03551"/>
    </source>
</evidence>
<dbReference type="Proteomes" id="UP000295244">
    <property type="component" value="Unassembled WGS sequence"/>
</dbReference>
<accession>A0A4R1BCR8</accession>
<reference evidence="2 3" key="1">
    <citation type="submission" date="2019-03" db="EMBL/GenBank/DDBJ databases">
        <title>Whole genome sequence of a novel Rubrobacter taiwanensis strain, isolated from Yellowstone National Park.</title>
        <authorList>
            <person name="Freed S."/>
            <person name="Ramaley R.F."/>
            <person name="Kyndt J.A."/>
        </authorList>
    </citation>
    <scope>NUCLEOTIDE SEQUENCE [LARGE SCALE GENOMIC DNA]</scope>
    <source>
        <strain evidence="2 3">Yellowstone</strain>
    </source>
</reference>
<evidence type="ECO:0000313" key="2">
    <source>
        <dbReference type="EMBL" id="TCJ14814.1"/>
    </source>
</evidence>
<dbReference type="Pfam" id="PF03551">
    <property type="entry name" value="PadR"/>
    <property type="match status" value="1"/>
</dbReference>
<dbReference type="InterPro" id="IPR036388">
    <property type="entry name" value="WH-like_DNA-bd_sf"/>
</dbReference>
<dbReference type="PANTHER" id="PTHR33169">
    <property type="entry name" value="PADR-FAMILY TRANSCRIPTIONAL REGULATOR"/>
    <property type="match status" value="1"/>
</dbReference>
<gene>
    <name evidence="2" type="ORF">E0L93_13820</name>
</gene>
<dbReference type="PANTHER" id="PTHR33169:SF14">
    <property type="entry name" value="TRANSCRIPTIONAL REGULATOR RV3488"/>
    <property type="match status" value="1"/>
</dbReference>
<dbReference type="OrthoDB" id="122286at2"/>
<proteinExistence type="predicted"/>
<dbReference type="SUPFAM" id="SSF46785">
    <property type="entry name" value="Winged helix' DNA-binding domain"/>
    <property type="match status" value="1"/>
</dbReference>